<accession>X0TKU9</accession>
<name>X0TKU9_9ZZZZ</name>
<dbReference type="EMBL" id="BARS01011333">
    <property type="protein sequence ID" value="GAF88757.1"/>
    <property type="molecule type" value="Genomic_DNA"/>
</dbReference>
<organism evidence="2">
    <name type="scientific">marine sediment metagenome</name>
    <dbReference type="NCBI Taxonomy" id="412755"/>
    <lineage>
        <taxon>unclassified sequences</taxon>
        <taxon>metagenomes</taxon>
        <taxon>ecological metagenomes</taxon>
    </lineage>
</organism>
<dbReference type="Gene3D" id="2.60.40.10">
    <property type="entry name" value="Immunoglobulins"/>
    <property type="match status" value="2"/>
</dbReference>
<dbReference type="InterPro" id="IPR013783">
    <property type="entry name" value="Ig-like_fold"/>
</dbReference>
<protein>
    <recommendedName>
        <fullName evidence="1">DUF11 domain-containing protein</fullName>
    </recommendedName>
</protein>
<dbReference type="InterPro" id="IPR051172">
    <property type="entry name" value="Chlamydia_OmcB"/>
</dbReference>
<comment type="caution">
    <text evidence="2">The sequence shown here is derived from an EMBL/GenBank/DDBJ whole genome shotgun (WGS) entry which is preliminary data.</text>
</comment>
<feature type="domain" description="DUF11" evidence="1">
    <location>
        <begin position="194"/>
        <end position="272"/>
    </location>
</feature>
<proteinExistence type="predicted"/>
<feature type="non-terminal residue" evidence="2">
    <location>
        <position position="1"/>
    </location>
</feature>
<dbReference type="PANTHER" id="PTHR34819">
    <property type="entry name" value="LARGE CYSTEINE-RICH PERIPLASMIC PROTEIN OMCB"/>
    <property type="match status" value="1"/>
</dbReference>
<gene>
    <name evidence="2" type="ORF">S01H1_20652</name>
</gene>
<feature type="domain" description="DUF11" evidence="1">
    <location>
        <begin position="74"/>
        <end position="186"/>
    </location>
</feature>
<dbReference type="Pfam" id="PF01345">
    <property type="entry name" value="DUF11"/>
    <property type="match status" value="3"/>
</dbReference>
<dbReference type="PANTHER" id="PTHR34819:SF3">
    <property type="entry name" value="CELL SURFACE PROTEIN"/>
    <property type="match status" value="1"/>
</dbReference>
<evidence type="ECO:0000313" key="2">
    <source>
        <dbReference type="EMBL" id="GAF88757.1"/>
    </source>
</evidence>
<dbReference type="InterPro" id="IPR001434">
    <property type="entry name" value="OmcB-like_DUF11"/>
</dbReference>
<dbReference type="AlphaFoldDB" id="X0TKU9"/>
<evidence type="ECO:0000259" key="1">
    <source>
        <dbReference type="Pfam" id="PF01345"/>
    </source>
</evidence>
<sequence>FSSSSPSPDRGKTNHWTFKTIKAGDSETISITGTTNASTLGSVSNEVSLTSDTADKDPLNNTFTLDTSIESSADLSIEKSGPSVGTAGEEITYTLNLINSGPSDALKVRLTDSIPAGTEYVADSSKGTYDPAAGIWTVGTLKEASSSSIDITVRILSDTTGSLTDTVAVSSSTPDKDSSNNKASLTTSVETSCDLSITKSSLSDAIIAGESLTYSINVVNSGPSDAQNVLITENYDTNFLFSSSSPSPDRGKTNRWTFKTIKAGDSETISITG</sequence>
<dbReference type="InterPro" id="IPR047589">
    <property type="entry name" value="DUF11_rpt"/>
</dbReference>
<dbReference type="NCBIfam" id="TIGR01451">
    <property type="entry name" value="B_ant_repeat"/>
    <property type="match status" value="2"/>
</dbReference>
<reference evidence="2" key="1">
    <citation type="journal article" date="2014" name="Front. Microbiol.">
        <title>High frequency of phylogenetically diverse reductive dehalogenase-homologous genes in deep subseafloor sedimentary metagenomes.</title>
        <authorList>
            <person name="Kawai M."/>
            <person name="Futagami T."/>
            <person name="Toyoda A."/>
            <person name="Takaki Y."/>
            <person name="Nishi S."/>
            <person name="Hori S."/>
            <person name="Arai W."/>
            <person name="Tsubouchi T."/>
            <person name="Morono Y."/>
            <person name="Uchiyama I."/>
            <person name="Ito T."/>
            <person name="Fujiyama A."/>
            <person name="Inagaki F."/>
            <person name="Takami H."/>
        </authorList>
    </citation>
    <scope>NUCLEOTIDE SEQUENCE</scope>
    <source>
        <strain evidence="2">Expedition CK06-06</strain>
    </source>
</reference>
<feature type="non-terminal residue" evidence="2">
    <location>
        <position position="273"/>
    </location>
</feature>
<feature type="domain" description="DUF11" evidence="1">
    <location>
        <begin position="12"/>
        <end position="64"/>
    </location>
</feature>